<feature type="region of interest" description="Disordered" evidence="1">
    <location>
        <begin position="1"/>
        <end position="201"/>
    </location>
</feature>
<organism evidence="2 3">
    <name type="scientific">Kockovaella imperatae</name>
    <dbReference type="NCBI Taxonomy" id="4999"/>
    <lineage>
        <taxon>Eukaryota</taxon>
        <taxon>Fungi</taxon>
        <taxon>Dikarya</taxon>
        <taxon>Basidiomycota</taxon>
        <taxon>Agaricomycotina</taxon>
        <taxon>Tremellomycetes</taxon>
        <taxon>Tremellales</taxon>
        <taxon>Cuniculitremaceae</taxon>
        <taxon>Kockovaella</taxon>
    </lineage>
</organism>
<feature type="compositionally biased region" description="Polar residues" evidence="1">
    <location>
        <begin position="169"/>
        <end position="186"/>
    </location>
</feature>
<dbReference type="EMBL" id="NBSH01000004">
    <property type="protein sequence ID" value="ORX38323.1"/>
    <property type="molecule type" value="Genomic_DNA"/>
</dbReference>
<dbReference type="AlphaFoldDB" id="A0A1Y1UJU4"/>
<evidence type="ECO:0000313" key="3">
    <source>
        <dbReference type="Proteomes" id="UP000193218"/>
    </source>
</evidence>
<feature type="compositionally biased region" description="Basic and acidic residues" evidence="1">
    <location>
        <begin position="87"/>
        <end position="97"/>
    </location>
</feature>
<dbReference type="STRING" id="4999.A0A1Y1UJU4"/>
<feature type="compositionally biased region" description="Low complexity" evidence="1">
    <location>
        <begin position="565"/>
        <end position="576"/>
    </location>
</feature>
<feature type="region of interest" description="Disordered" evidence="1">
    <location>
        <begin position="239"/>
        <end position="267"/>
    </location>
</feature>
<feature type="compositionally biased region" description="Polar residues" evidence="1">
    <location>
        <begin position="246"/>
        <end position="260"/>
    </location>
</feature>
<accession>A0A1Y1UJU4</accession>
<dbReference type="RefSeq" id="XP_021872245.1">
    <property type="nucleotide sequence ID" value="XM_022015281.1"/>
</dbReference>
<feature type="region of interest" description="Disordered" evidence="1">
    <location>
        <begin position="560"/>
        <end position="599"/>
    </location>
</feature>
<feature type="compositionally biased region" description="Low complexity" evidence="1">
    <location>
        <begin position="137"/>
        <end position="146"/>
    </location>
</feature>
<keyword evidence="3" id="KW-1185">Reference proteome</keyword>
<dbReference type="PANTHER" id="PTHR14778">
    <property type="entry name" value="KINETOCHORE-ASSOCIATED PROTEIN DSN1 HOMOLOG"/>
    <property type="match status" value="1"/>
</dbReference>
<reference evidence="2 3" key="1">
    <citation type="submission" date="2017-03" db="EMBL/GenBank/DDBJ databases">
        <title>Widespread Adenine N6-methylation of Active Genes in Fungi.</title>
        <authorList>
            <consortium name="DOE Joint Genome Institute"/>
            <person name="Mondo S.J."/>
            <person name="Dannebaum R.O."/>
            <person name="Kuo R.C."/>
            <person name="Louie K.B."/>
            <person name="Bewick A.J."/>
            <person name="Labutti K."/>
            <person name="Haridas S."/>
            <person name="Kuo A."/>
            <person name="Salamov A."/>
            <person name="Ahrendt S.R."/>
            <person name="Lau R."/>
            <person name="Bowen B.P."/>
            <person name="Lipzen A."/>
            <person name="Sullivan W."/>
            <person name="Andreopoulos W.B."/>
            <person name="Clum A."/>
            <person name="Lindquist E."/>
            <person name="Daum C."/>
            <person name="Northen T.R."/>
            <person name="Ramamoorthy G."/>
            <person name="Schmitz R.J."/>
            <person name="Gryganskyi A."/>
            <person name="Culley D."/>
            <person name="Magnuson J."/>
            <person name="James T.Y."/>
            <person name="O'Malley M.A."/>
            <person name="Stajich J.E."/>
            <person name="Spatafora J.W."/>
            <person name="Visel A."/>
            <person name="Grigoriev I.V."/>
        </authorList>
    </citation>
    <scope>NUCLEOTIDE SEQUENCE [LARGE SCALE GENOMIC DNA]</scope>
    <source>
        <strain evidence="2 3">NRRL Y-17943</strain>
    </source>
</reference>
<dbReference type="GO" id="GO:0007059">
    <property type="term" value="P:chromosome segregation"/>
    <property type="evidence" value="ECO:0007669"/>
    <property type="project" value="InterPro"/>
</dbReference>
<dbReference type="GeneID" id="33557089"/>
<dbReference type="Proteomes" id="UP000193218">
    <property type="component" value="Unassembled WGS sequence"/>
</dbReference>
<dbReference type="GO" id="GO:0000444">
    <property type="term" value="C:MIS12/MIND type complex"/>
    <property type="evidence" value="ECO:0007669"/>
    <property type="project" value="InterPro"/>
</dbReference>
<evidence type="ECO:0000313" key="2">
    <source>
        <dbReference type="EMBL" id="ORX38323.1"/>
    </source>
</evidence>
<name>A0A1Y1UJU4_9TREE</name>
<proteinExistence type="predicted"/>
<protein>
    <submittedName>
        <fullName evidence="2">Mis12-Mtw1 protein family-domain-containing protein</fullName>
    </submittedName>
</protein>
<dbReference type="InterPro" id="IPR013218">
    <property type="entry name" value="Dsn1/Mis13"/>
</dbReference>
<feature type="compositionally biased region" description="Polar residues" evidence="1">
    <location>
        <begin position="588"/>
        <end position="599"/>
    </location>
</feature>
<dbReference type="OrthoDB" id="3364649at2759"/>
<dbReference type="Pfam" id="PF08202">
    <property type="entry name" value="MIS13"/>
    <property type="match status" value="1"/>
</dbReference>
<comment type="caution">
    <text evidence="2">The sequence shown here is derived from an EMBL/GenBank/DDBJ whole genome shotgun (WGS) entry which is preliminary data.</text>
</comment>
<evidence type="ECO:0000256" key="1">
    <source>
        <dbReference type="SAM" id="MobiDB-lite"/>
    </source>
</evidence>
<dbReference type="InParanoid" id="A0A1Y1UJU4"/>
<feature type="compositionally biased region" description="Basic and acidic residues" evidence="1">
    <location>
        <begin position="107"/>
        <end position="120"/>
    </location>
</feature>
<sequence length="599" mass="65179">MPAGGAGGAATLESPSRHTRKRTEDVVFAKGDAKRRKKDMPSTMFKPQPILSNSSDTPPEDEEEQWSNIPPPPSERKIARRRPSMKQRVEDVPDESKIAPTQSKQSRSGEDLVKSLRADDNMASTGKGAGSWSGIQSMSFASSSRSQLPGHRPSSPPRERLGFVPRFSTALSSSTLQPPATKNAQTPGLMGPPSGPLRKTRKSLKGLAHGLPADQEEAHVSMTMALPDSETPMIRKNQEMREAQRRSSLGQRTQRASSSLGKGEITIPHSSVPTSMFYRHITPLIPEPIRARHLIAWCGKRAGDAEIAARLKKKRSGDSSSEQRTEDGDRILEGILEDFGLALGKGAIDTNVFAQKSAPPISSLAPHPRNVANREIRAKEEEVIQRCKTEIHLWDRLHKSAHNKAQRDHAELREKRIADVEPDVYTAEDEWMRDAIKMADRMIREGDGDLRNRGEFADVEFKVDTLLQDTHSALQYSRQAQRFLDGIFESLSADLKAKDGGSGVSAKSNLGTETVSSLLASSRSDAAADSSQNSNDAMAVLRAISKLEGSNPDPRVLAKAEQLESSAPAPSLLASSVGPGSKGWTPRRVTSGSTPRGAD</sequence>
<gene>
    <name evidence="2" type="ORF">BD324DRAFT_620442</name>
</gene>
<dbReference type="GO" id="GO:0051301">
    <property type="term" value="P:cell division"/>
    <property type="evidence" value="ECO:0007669"/>
    <property type="project" value="InterPro"/>
</dbReference>
<dbReference type="PANTHER" id="PTHR14778:SF2">
    <property type="entry name" value="KINETOCHORE-ASSOCIATED PROTEIN DSN1 HOMOLOG"/>
    <property type="match status" value="1"/>
</dbReference>